<feature type="transmembrane region" description="Helical" evidence="1">
    <location>
        <begin position="21"/>
        <end position="46"/>
    </location>
</feature>
<keyword evidence="1" id="KW-1133">Transmembrane helix</keyword>
<evidence type="ECO:0000259" key="2">
    <source>
        <dbReference type="Pfam" id="PF02517"/>
    </source>
</evidence>
<sequence length="249" mass="25265">MSPPTLASLRIPGDRLRRTAGAFETVGSAWALAAVAPIALTALVITAGYVAAGGADPGFPPHFPTLVYGVANLAVVGGLFVALDSAPFAAAALFRTPSRREIAAGAVATALGVFVGWPATTMLADALGVARYAPATVTTAAGALAVGFGAVVVAPVAEELLYRGLLVGVGIERGYRPLVVGAASLTVFAVVHVFTAGIAGVLNAALLGSLLTWLRLRFDNLVGAWLFHALNNLLELLVGLSLLPSLYAL</sequence>
<dbReference type="InterPro" id="IPR003675">
    <property type="entry name" value="Rce1/LyrA-like_dom"/>
</dbReference>
<feature type="transmembrane region" description="Helical" evidence="1">
    <location>
        <begin position="132"/>
        <end position="157"/>
    </location>
</feature>
<dbReference type="EMBL" id="JBGNYA010000001">
    <property type="protein sequence ID" value="MFA1610550.1"/>
    <property type="molecule type" value="Genomic_DNA"/>
</dbReference>
<feature type="transmembrane region" description="Helical" evidence="1">
    <location>
        <begin position="222"/>
        <end position="243"/>
    </location>
</feature>
<keyword evidence="1" id="KW-0812">Transmembrane</keyword>
<proteinExistence type="predicted"/>
<evidence type="ECO:0000313" key="3">
    <source>
        <dbReference type="EMBL" id="MFA1610550.1"/>
    </source>
</evidence>
<feature type="transmembrane region" description="Helical" evidence="1">
    <location>
        <begin position="178"/>
        <end position="202"/>
    </location>
</feature>
<dbReference type="RefSeq" id="WP_372388176.1">
    <property type="nucleotide sequence ID" value="NZ_JBGNYA010000001.1"/>
</dbReference>
<keyword evidence="4" id="KW-1185">Reference proteome</keyword>
<dbReference type="Proteomes" id="UP001570511">
    <property type="component" value="Unassembled WGS sequence"/>
</dbReference>
<protein>
    <submittedName>
        <fullName evidence="3">CPBP family intramembrane glutamic endopeptidase</fullName>
        <ecNumber evidence="3">3.4.-.-</ecNumber>
    </submittedName>
</protein>
<keyword evidence="1" id="KW-0472">Membrane</keyword>
<dbReference type="GO" id="GO:0004175">
    <property type="term" value="F:endopeptidase activity"/>
    <property type="evidence" value="ECO:0007669"/>
    <property type="project" value="UniProtKB-ARBA"/>
</dbReference>
<accession>A0ABD5MEA3</accession>
<organism evidence="3 4">
    <name type="scientific">Halobellus rubicundus</name>
    <dbReference type="NCBI Taxonomy" id="2996466"/>
    <lineage>
        <taxon>Archaea</taxon>
        <taxon>Methanobacteriati</taxon>
        <taxon>Methanobacteriota</taxon>
        <taxon>Stenosarchaea group</taxon>
        <taxon>Halobacteria</taxon>
        <taxon>Halobacteriales</taxon>
        <taxon>Haloferacaceae</taxon>
        <taxon>Halobellus</taxon>
    </lineage>
</organism>
<reference evidence="3 4" key="1">
    <citation type="submission" date="2024-08" db="EMBL/GenBank/DDBJ databases">
        <title>Halobellus sp. MBLA0158 whole genome sequence.</title>
        <authorList>
            <person name="Hwang C.Y."/>
            <person name="Cho E.-S."/>
            <person name="Seo M.-J."/>
        </authorList>
    </citation>
    <scope>NUCLEOTIDE SEQUENCE [LARGE SCALE GENOMIC DNA]</scope>
    <source>
        <strain evidence="3 4">MBLA0158</strain>
    </source>
</reference>
<feature type="transmembrane region" description="Helical" evidence="1">
    <location>
        <begin position="102"/>
        <end position="120"/>
    </location>
</feature>
<dbReference type="GO" id="GO:0080120">
    <property type="term" value="P:CAAX-box protein maturation"/>
    <property type="evidence" value="ECO:0007669"/>
    <property type="project" value="UniProtKB-ARBA"/>
</dbReference>
<feature type="domain" description="CAAX prenyl protease 2/Lysostaphin resistance protein A-like" evidence="2">
    <location>
        <begin position="143"/>
        <end position="234"/>
    </location>
</feature>
<feature type="transmembrane region" description="Helical" evidence="1">
    <location>
        <begin position="66"/>
        <end position="90"/>
    </location>
</feature>
<dbReference type="Pfam" id="PF02517">
    <property type="entry name" value="Rce1-like"/>
    <property type="match status" value="1"/>
</dbReference>
<comment type="caution">
    <text evidence="3">The sequence shown here is derived from an EMBL/GenBank/DDBJ whole genome shotgun (WGS) entry which is preliminary data.</text>
</comment>
<keyword evidence="3" id="KW-0378">Hydrolase</keyword>
<name>A0ABD5MEA3_9EURY</name>
<evidence type="ECO:0000313" key="4">
    <source>
        <dbReference type="Proteomes" id="UP001570511"/>
    </source>
</evidence>
<evidence type="ECO:0000256" key="1">
    <source>
        <dbReference type="SAM" id="Phobius"/>
    </source>
</evidence>
<dbReference type="AlphaFoldDB" id="A0ABD5MEA3"/>
<gene>
    <name evidence="3" type="ORF">OS889_05965</name>
</gene>
<dbReference type="EC" id="3.4.-.-" evidence="3"/>